<evidence type="ECO:0000256" key="4">
    <source>
        <dbReference type="ARBA" id="ARBA00023136"/>
    </source>
</evidence>
<feature type="transmembrane region" description="Helical" evidence="5">
    <location>
        <begin position="191"/>
        <end position="211"/>
    </location>
</feature>
<keyword evidence="4 5" id="KW-0472">Membrane</keyword>
<organism evidence="7 8">
    <name type="scientific">Erysiphe neolycopersici</name>
    <dbReference type="NCBI Taxonomy" id="212602"/>
    <lineage>
        <taxon>Eukaryota</taxon>
        <taxon>Fungi</taxon>
        <taxon>Dikarya</taxon>
        <taxon>Ascomycota</taxon>
        <taxon>Pezizomycotina</taxon>
        <taxon>Leotiomycetes</taxon>
        <taxon>Erysiphales</taxon>
        <taxon>Erysiphaceae</taxon>
        <taxon>Erysiphe</taxon>
    </lineage>
</organism>
<comment type="subcellular location">
    <subcellularLocation>
        <location evidence="1">Membrane</location>
        <topology evidence="1">Multi-pass membrane protein</topology>
    </subcellularLocation>
</comment>
<dbReference type="OrthoDB" id="2796277at2759"/>
<dbReference type="InterPro" id="IPR032805">
    <property type="entry name" value="Wax_synthase_dom"/>
</dbReference>
<gene>
    <name evidence="7" type="ORF">OnM2_036051</name>
</gene>
<evidence type="ECO:0000256" key="3">
    <source>
        <dbReference type="ARBA" id="ARBA00022989"/>
    </source>
</evidence>
<dbReference type="Proteomes" id="UP000286134">
    <property type="component" value="Unassembled WGS sequence"/>
</dbReference>
<evidence type="ECO:0000313" key="8">
    <source>
        <dbReference type="Proteomes" id="UP000286134"/>
    </source>
</evidence>
<proteinExistence type="predicted"/>
<sequence>MFIKCFLIVDVLRVIMMKDPYFKLGPMSYDLPYYLQQLHPSVLQFYRLLISALSISMGFAELSIFLPCVLGPSVLGLRGEPWSYPSILGDFSIILHKGLNGLWRGYWHQKFRLFFTAPTKYLIQEGYIKAGRYHTKIIGLFFAFSMSGFMHWAASMTTFSPTSPIQEGMFFLAQGVGVIFQEFLCYLSSSLMIGNLFYTLGWLYLIGCLAANDFSRVGFWLVEPFPSSPTQALGLGEHDAGWNCLKSFDFVWFTGKYWWESGITLL</sequence>
<feature type="transmembrane region" description="Helical" evidence="5">
    <location>
        <begin position="137"/>
        <end position="154"/>
    </location>
</feature>
<protein>
    <recommendedName>
        <fullName evidence="6">Wax synthase domain-containing protein</fullName>
    </recommendedName>
</protein>
<feature type="domain" description="Wax synthase" evidence="6">
    <location>
        <begin position="94"/>
        <end position="172"/>
    </location>
</feature>
<dbReference type="EMBL" id="MCFK01003636">
    <property type="protein sequence ID" value="RKF62073.1"/>
    <property type="molecule type" value="Genomic_DNA"/>
</dbReference>
<keyword evidence="3 5" id="KW-1133">Transmembrane helix</keyword>
<keyword evidence="8" id="KW-1185">Reference proteome</keyword>
<dbReference type="STRING" id="212602.A0A420HXA0"/>
<evidence type="ECO:0000256" key="5">
    <source>
        <dbReference type="SAM" id="Phobius"/>
    </source>
</evidence>
<evidence type="ECO:0000259" key="6">
    <source>
        <dbReference type="Pfam" id="PF13813"/>
    </source>
</evidence>
<evidence type="ECO:0000256" key="2">
    <source>
        <dbReference type="ARBA" id="ARBA00022692"/>
    </source>
</evidence>
<dbReference type="Pfam" id="PF13813">
    <property type="entry name" value="MBOAT_2"/>
    <property type="match status" value="1"/>
</dbReference>
<reference evidence="7 8" key="1">
    <citation type="journal article" date="2018" name="BMC Genomics">
        <title>Comparative genome analyses reveal sequence features reflecting distinct modes of host-adaptation between dicot and monocot powdery mildew.</title>
        <authorList>
            <person name="Wu Y."/>
            <person name="Ma X."/>
            <person name="Pan Z."/>
            <person name="Kale S.D."/>
            <person name="Song Y."/>
            <person name="King H."/>
            <person name="Zhang Q."/>
            <person name="Presley C."/>
            <person name="Deng X."/>
            <person name="Wei C.I."/>
            <person name="Xiao S."/>
        </authorList>
    </citation>
    <scope>NUCLEOTIDE SEQUENCE [LARGE SCALE GENOMIC DNA]</scope>
    <source>
        <strain evidence="7">UMSG2</strain>
    </source>
</reference>
<comment type="caution">
    <text evidence="7">The sequence shown here is derived from an EMBL/GenBank/DDBJ whole genome shotgun (WGS) entry which is preliminary data.</text>
</comment>
<evidence type="ECO:0000256" key="1">
    <source>
        <dbReference type="ARBA" id="ARBA00004141"/>
    </source>
</evidence>
<evidence type="ECO:0000313" key="7">
    <source>
        <dbReference type="EMBL" id="RKF62073.1"/>
    </source>
</evidence>
<dbReference type="AlphaFoldDB" id="A0A420HXA0"/>
<dbReference type="GO" id="GO:0016020">
    <property type="term" value="C:membrane"/>
    <property type="evidence" value="ECO:0007669"/>
    <property type="project" value="UniProtKB-SubCell"/>
</dbReference>
<keyword evidence="2 5" id="KW-0812">Transmembrane</keyword>
<accession>A0A420HXA0</accession>
<name>A0A420HXA0_9PEZI</name>